<dbReference type="GO" id="GO:0008270">
    <property type="term" value="F:zinc ion binding"/>
    <property type="evidence" value="ECO:0007669"/>
    <property type="project" value="InterPro"/>
</dbReference>
<organism evidence="4 5">
    <name type="scientific">Oryza sativa subsp. japonica</name>
    <name type="common">Rice</name>
    <dbReference type="NCBI Taxonomy" id="39947"/>
    <lineage>
        <taxon>Eukaryota</taxon>
        <taxon>Viridiplantae</taxon>
        <taxon>Streptophyta</taxon>
        <taxon>Embryophyta</taxon>
        <taxon>Tracheophyta</taxon>
        <taxon>Spermatophyta</taxon>
        <taxon>Magnoliopsida</taxon>
        <taxon>Liliopsida</taxon>
        <taxon>Poales</taxon>
        <taxon>Poaceae</taxon>
        <taxon>BOP clade</taxon>
        <taxon>Oryzoideae</taxon>
        <taxon>Oryzeae</taxon>
        <taxon>Oryzinae</taxon>
        <taxon>Oryza</taxon>
        <taxon>Oryza sativa</taxon>
    </lineage>
</organism>
<name>Q75HD6_ORYSJ</name>
<feature type="compositionally biased region" description="Polar residues" evidence="1">
    <location>
        <begin position="265"/>
        <end position="282"/>
    </location>
</feature>
<evidence type="ECO:0000313" key="4">
    <source>
        <dbReference type="EMBL" id="AAS01935.1"/>
    </source>
</evidence>
<gene>
    <name evidence="4" type="ORF">OSJNBa0034E08.9</name>
    <name evidence="3" type="ORF">OSJNBa0037J17.33</name>
</gene>
<evidence type="ECO:0000259" key="2">
    <source>
        <dbReference type="SMART" id="SM00343"/>
    </source>
</evidence>
<evidence type="ECO:0000313" key="5">
    <source>
        <dbReference type="Proteomes" id="UP000000763"/>
    </source>
</evidence>
<dbReference type="InterPro" id="IPR001878">
    <property type="entry name" value="Znf_CCHC"/>
</dbReference>
<dbReference type="Proteomes" id="UP000000763">
    <property type="component" value="Chromosome 3"/>
</dbReference>
<dbReference type="SUPFAM" id="SSF57756">
    <property type="entry name" value="Retrovirus zinc finger-like domains"/>
    <property type="match status" value="1"/>
</dbReference>
<dbReference type="EMBL" id="AC135226">
    <property type="protein sequence ID" value="AAO37465.1"/>
    <property type="molecule type" value="Genomic_DNA"/>
</dbReference>
<dbReference type="InterPro" id="IPR036875">
    <property type="entry name" value="Znf_CCHC_sf"/>
</dbReference>
<reference evidence="5" key="3">
    <citation type="journal article" date="2005" name="Nature">
        <title>The map-based sequence of the rice genome.</title>
        <authorList>
            <consortium name="International rice genome sequencing project (IRGSP)"/>
            <person name="Matsumoto T."/>
            <person name="Wu J."/>
            <person name="Kanamori H."/>
            <person name="Katayose Y."/>
            <person name="Fujisawa M."/>
            <person name="Namiki N."/>
            <person name="Mizuno H."/>
            <person name="Yamamoto K."/>
            <person name="Antonio B.A."/>
            <person name="Baba T."/>
            <person name="Sakata K."/>
            <person name="Nagamura Y."/>
            <person name="Aoki H."/>
            <person name="Arikawa K."/>
            <person name="Arita K."/>
            <person name="Bito T."/>
            <person name="Chiden Y."/>
            <person name="Fujitsuka N."/>
            <person name="Fukunaka R."/>
            <person name="Hamada M."/>
            <person name="Harada C."/>
            <person name="Hayashi A."/>
            <person name="Hijishita S."/>
            <person name="Honda M."/>
            <person name="Hosokawa S."/>
            <person name="Ichikawa Y."/>
            <person name="Idonuma A."/>
            <person name="Iijima M."/>
            <person name="Ikeda M."/>
            <person name="Ikeno M."/>
            <person name="Ito K."/>
            <person name="Ito S."/>
            <person name="Ito T."/>
            <person name="Ito Y."/>
            <person name="Ito Y."/>
            <person name="Iwabuchi A."/>
            <person name="Kamiya K."/>
            <person name="Karasawa W."/>
            <person name="Kurita K."/>
            <person name="Katagiri S."/>
            <person name="Kikuta A."/>
            <person name="Kobayashi H."/>
            <person name="Kobayashi N."/>
            <person name="Machita K."/>
            <person name="Maehara T."/>
            <person name="Masukawa M."/>
            <person name="Mizubayashi T."/>
            <person name="Mukai Y."/>
            <person name="Nagasaki H."/>
            <person name="Nagata Y."/>
            <person name="Naito S."/>
            <person name="Nakashima M."/>
            <person name="Nakama Y."/>
            <person name="Nakamichi Y."/>
            <person name="Nakamura M."/>
            <person name="Meguro A."/>
            <person name="Negishi M."/>
            <person name="Ohta I."/>
            <person name="Ohta T."/>
            <person name="Okamoto M."/>
            <person name="Ono N."/>
            <person name="Saji S."/>
            <person name="Sakaguchi M."/>
            <person name="Sakai K."/>
            <person name="Shibata M."/>
            <person name="Shimokawa T."/>
            <person name="Song J."/>
            <person name="Takazaki Y."/>
            <person name="Terasawa K."/>
            <person name="Tsugane M."/>
            <person name="Tsuji K."/>
            <person name="Ueda S."/>
            <person name="Waki K."/>
            <person name="Yamagata H."/>
            <person name="Yamamoto M."/>
            <person name="Yamamoto S."/>
            <person name="Yamane H."/>
            <person name="Yoshiki S."/>
            <person name="Yoshihara R."/>
            <person name="Yukawa K."/>
            <person name="Zhong H."/>
            <person name="Yano M."/>
            <person name="Yuan Q."/>
            <person name="Ouyang S."/>
            <person name="Liu J."/>
            <person name="Jones K.M."/>
            <person name="Gansberger K."/>
            <person name="Moffat K."/>
            <person name="Hill J."/>
            <person name="Bera J."/>
            <person name="Fadrosh D."/>
            <person name="Jin S."/>
            <person name="Johri S."/>
            <person name="Kim M."/>
            <person name="Overton L."/>
            <person name="Reardon M."/>
            <person name="Tsitrin T."/>
            <person name="Vuong H."/>
            <person name="Weaver B."/>
            <person name="Ciecko A."/>
            <person name="Tallon L."/>
            <person name="Jackson J."/>
            <person name="Pai G."/>
            <person name="Aken S.V."/>
            <person name="Utterback T."/>
            <person name="Reidmuller S."/>
            <person name="Feldblyum T."/>
            <person name="Hsiao J."/>
            <person name="Zismann V."/>
            <person name="Iobst S."/>
            <person name="de Vazeille A.R."/>
            <person name="Buell C.R."/>
            <person name="Ying K."/>
            <person name="Li Y."/>
            <person name="Lu T."/>
            <person name="Huang Y."/>
            <person name="Zhao Q."/>
            <person name="Feng Q."/>
            <person name="Zhang L."/>
            <person name="Zhu J."/>
            <person name="Weng Q."/>
            <person name="Mu J."/>
            <person name="Lu Y."/>
            <person name="Fan D."/>
            <person name="Liu Y."/>
            <person name="Guan J."/>
            <person name="Zhang Y."/>
            <person name="Yu S."/>
            <person name="Liu X."/>
            <person name="Zhang Y."/>
            <person name="Hong G."/>
            <person name="Han B."/>
            <person name="Choisne N."/>
            <person name="Demange N."/>
            <person name="Orjeda G."/>
            <person name="Samain S."/>
            <person name="Cattolico L."/>
            <person name="Pelletier E."/>
            <person name="Couloux A."/>
            <person name="Segurens B."/>
            <person name="Wincker P."/>
            <person name="D'Hont A."/>
            <person name="Scarpelli C."/>
            <person name="Weissenbach J."/>
            <person name="Salanoubat M."/>
            <person name="Quetier F."/>
            <person name="Yu Y."/>
            <person name="Kim H.R."/>
            <person name="Rambo T."/>
            <person name="Currie J."/>
            <person name="Collura K."/>
            <person name="Luo M."/>
            <person name="Yang T."/>
            <person name="Ammiraju J.S.S."/>
            <person name="Engler F."/>
            <person name="Soderlund C."/>
            <person name="Wing R.A."/>
            <person name="Palmer L.E."/>
            <person name="de la Bastide M."/>
            <person name="Spiegel L."/>
            <person name="Nascimento L."/>
            <person name="Zutavern T."/>
            <person name="O'Shaughnessy A."/>
            <person name="Dike S."/>
            <person name="Dedhia N."/>
            <person name="Preston R."/>
            <person name="Balija V."/>
            <person name="McCombie W.R."/>
            <person name="Chow T."/>
            <person name="Chen H."/>
            <person name="Chung M."/>
            <person name="Chen C."/>
            <person name="Shaw J."/>
            <person name="Wu H."/>
            <person name="Hsiao K."/>
            <person name="Chao Y."/>
            <person name="Chu M."/>
            <person name="Cheng C."/>
            <person name="Hour A."/>
            <person name="Lee P."/>
            <person name="Lin S."/>
            <person name="Lin Y."/>
            <person name="Liou J."/>
            <person name="Liu S."/>
            <person name="Hsing Y."/>
            <person name="Raghuvanshi S."/>
            <person name="Mohanty A."/>
            <person name="Bharti A.K."/>
            <person name="Gaur A."/>
            <person name="Gupta V."/>
            <person name="Kumar D."/>
            <person name="Ravi V."/>
            <person name="Vij S."/>
            <person name="Kapur A."/>
            <person name="Khurana P."/>
            <person name="Khurana P."/>
            <person name="Khurana J.P."/>
            <person name="Tyagi A.K."/>
            <person name="Gaikwad K."/>
            <person name="Singh A."/>
            <person name="Dalal V."/>
            <person name="Srivastava S."/>
            <person name="Dixit A."/>
            <person name="Pal A.K."/>
            <person name="Ghazi I.A."/>
            <person name="Yadav M."/>
            <person name="Pandit A."/>
            <person name="Bhargava A."/>
            <person name="Sureshbabu K."/>
            <person name="Batra K."/>
            <person name="Sharma T.R."/>
            <person name="Mohapatra T."/>
            <person name="Singh N.K."/>
            <person name="Messing J."/>
            <person name="Nelson A.B."/>
            <person name="Fuks G."/>
            <person name="Kavchok S."/>
            <person name="Keizer G."/>
            <person name="Linton E."/>
            <person name="Llaca V."/>
            <person name="Song R."/>
            <person name="Tanyolac B."/>
            <person name="Young S."/>
            <person name="Ho-Il K."/>
            <person name="Hahn J.H."/>
            <person name="Sangsakoo G."/>
            <person name="Vanavichit A."/>
            <person name="de Mattos Luiz.A.T."/>
            <person name="Zimmer P.D."/>
            <person name="Malone G."/>
            <person name="Dellagostin O."/>
            <person name="de Oliveira A.C."/>
            <person name="Bevan M."/>
            <person name="Bancroft I."/>
            <person name="Minx P."/>
            <person name="Cordum H."/>
            <person name="Wilson R."/>
            <person name="Cheng Z."/>
            <person name="Jin W."/>
            <person name="Jiang J."/>
            <person name="Leong S.A."/>
            <person name="Iwama H."/>
            <person name="Gojobori T."/>
            <person name="Itoh T."/>
            <person name="Niimura Y."/>
            <person name="Fujii Y."/>
            <person name="Habara T."/>
            <person name="Sakai H."/>
            <person name="Sato Y."/>
            <person name="Wilson G."/>
            <person name="Kumar K."/>
            <person name="McCouch S."/>
            <person name="Juretic N."/>
            <person name="Hoen D."/>
            <person name="Wright S."/>
            <person name="Bruskiewich R."/>
            <person name="Bureau T."/>
            <person name="Miyao A."/>
            <person name="Hirochika H."/>
            <person name="Nishikawa T."/>
            <person name="Kadowaki K."/>
            <person name="Sugiura M."/>
            <person name="Burr B."/>
            <person name="Sasaki T."/>
        </authorList>
    </citation>
    <scope>NUCLEOTIDE SEQUENCE [LARGE SCALE GENOMIC DNA]</scope>
    <source>
        <strain evidence="5">cv. Nipponbare</strain>
    </source>
</reference>
<reference evidence="3" key="5">
    <citation type="submission" date="2006-01" db="EMBL/GenBank/DDBJ databases">
        <title>Oryza sativa chromosome 3 BAC OSJNBa0037J17 genomic sequence.</title>
        <authorList>
            <person name="Buell C.R."/>
            <person name="Yuan Q."/>
            <person name="Ouyang S."/>
            <person name="Liu J."/>
            <person name="Gansberger K."/>
            <person name="Jones K.M."/>
            <person name="Overton II L.L."/>
            <person name="Tsitrin T."/>
            <person name="Kim M.M."/>
            <person name="Bera J.J."/>
            <person name="Jin S.S."/>
            <person name="Fadrosh D.W."/>
            <person name="Tallon L.J."/>
            <person name="Koo H."/>
            <person name="Zismann V."/>
            <person name="Hsiao J."/>
            <person name="Blunt S."/>
            <person name="Vanaken S.S."/>
            <person name="Riedmuller S.B."/>
            <person name="Utterback T.T."/>
            <person name="Feldblyum T.V."/>
            <person name="Yang Q.Q."/>
            <person name="Haas B.J."/>
            <person name="Suh B.B."/>
            <person name="Peterson J.J."/>
            <person name="Quackenbush J."/>
            <person name="White O."/>
            <person name="Salzberg S.L."/>
            <person name="Fraser C.M."/>
        </authorList>
    </citation>
    <scope>NUCLEOTIDE SEQUENCE</scope>
</reference>
<reference evidence="3" key="1">
    <citation type="submission" date="2003-02" db="EMBL/GenBank/DDBJ databases">
        <authorList>
            <person name="Buell R."/>
            <person name="Liu J."/>
            <person name="Childs K."/>
            <person name="Zaborsky J."/>
            <person name="Tallon L."/>
            <person name="Wirtz U."/>
            <person name="Wei F."/>
            <person name="Kuang H."/>
            <person name="Zhang P."/>
            <person name="Marano M."/>
            <person name="Baker B."/>
        </authorList>
    </citation>
    <scope>NUCLEOTIDE SEQUENCE</scope>
</reference>
<feature type="domain" description="CCHC-type" evidence="2">
    <location>
        <begin position="52"/>
        <end position="67"/>
    </location>
</feature>
<reference evidence="5" key="6">
    <citation type="journal article" date="2008" name="Nucleic Acids Res.">
        <title>The rice annotation project database (RAP-DB): 2008 update.</title>
        <authorList>
            <consortium name="The rice annotation project (RAP)"/>
        </authorList>
    </citation>
    <scope>GENOME REANNOTATION</scope>
    <source>
        <strain evidence="5">cv. Nipponbare</strain>
    </source>
</reference>
<proteinExistence type="predicted"/>
<evidence type="ECO:0000256" key="1">
    <source>
        <dbReference type="SAM" id="MobiDB-lite"/>
    </source>
</evidence>
<dbReference type="GO" id="GO:0003676">
    <property type="term" value="F:nucleic acid binding"/>
    <property type="evidence" value="ECO:0007669"/>
    <property type="project" value="InterPro"/>
</dbReference>
<dbReference type="AlphaFoldDB" id="Q75HD6"/>
<dbReference type="Gene3D" id="4.10.60.10">
    <property type="entry name" value="Zinc finger, CCHC-type"/>
    <property type="match status" value="1"/>
</dbReference>
<feature type="region of interest" description="Disordered" evidence="1">
    <location>
        <begin position="262"/>
        <end position="282"/>
    </location>
</feature>
<dbReference type="SMART" id="SM00343">
    <property type="entry name" value="ZnF_C2HC"/>
    <property type="match status" value="3"/>
</dbReference>
<protein>
    <submittedName>
        <fullName evidence="4">Retrotransposon protein, putative, unclassified</fullName>
    </submittedName>
</protein>
<feature type="domain" description="CCHC-type" evidence="2">
    <location>
        <begin position="71"/>
        <end position="87"/>
    </location>
</feature>
<evidence type="ECO:0000313" key="3">
    <source>
        <dbReference type="EMBL" id="AAO37465.1"/>
    </source>
</evidence>
<sequence>MALPTQGVSHNVGHSGRVLQATFNSFMERGLEFKACTRCGIVGHTASLCLPICRCGEYTHYSDACPSRKVTCFLCEGTDHVPKDCQRNSVLAMTKKEQGTTVQPIRQPMAVDNNSLNPSALPPTTAPVEANHGRSNIASDVHKSLLVPVSAVKVKPPPQRIVVKGTVKGCIVPPATASSLQHQRQQGKQCQETNSSLQLQRGSTLLCQHPQQVLSASGCPTIVNPSNAPRIAPIRRSIGKSPLGNPTGKKILPVTAVKTVATPPSKINKQGNIPGETSASRN</sequence>
<accession>Q75HD6</accession>
<feature type="domain" description="CCHC-type" evidence="2">
    <location>
        <begin position="35"/>
        <end position="51"/>
    </location>
</feature>
<reference evidence="4" key="4">
    <citation type="submission" date="2006-01" db="EMBL/GenBank/DDBJ databases">
        <title>Oryza sativa chromosome 3 BAC OSJNBa0034E08 genomic sequence.</title>
        <authorList>
            <person name="Buell C.R."/>
            <person name="Yuan Q."/>
            <person name="Ouyang S."/>
            <person name="Liu J."/>
            <person name="Gansberger K."/>
            <person name="Jones K.M."/>
            <person name="Overton II L.L."/>
            <person name="Tsitrin T."/>
            <person name="Kim M.M."/>
            <person name="Bera J.J."/>
            <person name="Jin S.S."/>
            <person name="Fadrosh D.W."/>
            <person name="Tallon L.J."/>
            <person name="Koo H."/>
            <person name="Zismann V."/>
            <person name="Hsiao J."/>
            <person name="Blunt S."/>
            <person name="Vanaken S.S."/>
            <person name="Riedmuller S.B."/>
            <person name="Utterback T.T."/>
            <person name="Feldblyum T.V."/>
            <person name="Yang Q.Q."/>
            <person name="Haas B.J."/>
            <person name="Suh B.B."/>
            <person name="Peterson J.J."/>
            <person name="Quackenbush J."/>
            <person name="White O."/>
            <person name="Salzberg S.L."/>
            <person name="Fraser C.M."/>
        </authorList>
    </citation>
    <scope>NUCLEOTIDE SEQUENCE</scope>
</reference>
<reference evidence="4" key="2">
    <citation type="submission" date="2004-02" db="EMBL/GenBank/DDBJ databases">
        <authorList>
            <person name="Buell R."/>
        </authorList>
    </citation>
    <scope>NUCLEOTIDE SEQUENCE</scope>
</reference>
<dbReference type="EMBL" id="AC135597">
    <property type="protein sequence ID" value="AAS01935.1"/>
    <property type="molecule type" value="Genomic_DNA"/>
</dbReference>